<dbReference type="EMBL" id="QEOB01000006">
    <property type="protein sequence ID" value="PVX83665.1"/>
    <property type="molecule type" value="Genomic_DNA"/>
</dbReference>
<keyword evidence="2" id="KW-1185">Reference proteome</keyword>
<protein>
    <submittedName>
        <fullName evidence="1">Uncharacterized protein</fullName>
    </submittedName>
</protein>
<reference evidence="1 2" key="1">
    <citation type="submission" date="2018-05" db="EMBL/GenBank/DDBJ databases">
        <title>Genomic Encyclopedia of Type Strains, Phase IV (KMG-V): Genome sequencing to study the core and pangenomes of soil and plant-associated prokaryotes.</title>
        <authorList>
            <person name="Whitman W."/>
        </authorList>
    </citation>
    <scope>NUCLEOTIDE SEQUENCE [LARGE SCALE GENOMIC DNA]</scope>
    <source>
        <strain evidence="1 2">SCZa-39</strain>
    </source>
</reference>
<organism evidence="1 2">
    <name type="scientific">Paraburkholderia unamae</name>
    <dbReference type="NCBI Taxonomy" id="219649"/>
    <lineage>
        <taxon>Bacteria</taxon>
        <taxon>Pseudomonadati</taxon>
        <taxon>Pseudomonadota</taxon>
        <taxon>Betaproteobacteria</taxon>
        <taxon>Burkholderiales</taxon>
        <taxon>Burkholderiaceae</taxon>
        <taxon>Paraburkholderia</taxon>
    </lineage>
</organism>
<evidence type="ECO:0000313" key="2">
    <source>
        <dbReference type="Proteomes" id="UP000245712"/>
    </source>
</evidence>
<comment type="caution">
    <text evidence="1">The sequence shown here is derived from an EMBL/GenBank/DDBJ whole genome shotgun (WGS) entry which is preliminary data.</text>
</comment>
<dbReference type="InterPro" id="IPR036397">
    <property type="entry name" value="RNaseH_sf"/>
</dbReference>
<dbReference type="RefSeq" id="WP_244314850.1">
    <property type="nucleotide sequence ID" value="NZ_QEOB01000006.1"/>
</dbReference>
<dbReference type="Gene3D" id="3.30.420.10">
    <property type="entry name" value="Ribonuclease H-like superfamily/Ribonuclease H"/>
    <property type="match status" value="1"/>
</dbReference>
<proteinExistence type="predicted"/>
<accession>A0ABX5KN00</accession>
<name>A0ABX5KN00_9BURK</name>
<dbReference type="Proteomes" id="UP000245712">
    <property type="component" value="Unassembled WGS sequence"/>
</dbReference>
<gene>
    <name evidence="1" type="ORF">C7402_10669</name>
</gene>
<evidence type="ECO:0000313" key="1">
    <source>
        <dbReference type="EMBL" id="PVX83665.1"/>
    </source>
</evidence>
<sequence>MTDTNFHGARSWPLPDEREHSGWSNRYFIDMEFTDFSRCELIGLAIVGENGYEFYGERADFDWELRSDFARATALPQLGRFETRAMPLVLLREALREWIGGAPELSGPVLCYDYETDLNLCRFLLGGPLPNGGRAENIASR</sequence>